<protein>
    <submittedName>
        <fullName evidence="2">Uncharacterized protein</fullName>
    </submittedName>
</protein>
<accession>A0ABV8PNL4</accession>
<evidence type="ECO:0000256" key="1">
    <source>
        <dbReference type="SAM" id="SignalP"/>
    </source>
</evidence>
<organism evidence="2 3">
    <name type="scientific">Flagellimonas marina</name>
    <dbReference type="NCBI Taxonomy" id="1775168"/>
    <lineage>
        <taxon>Bacteria</taxon>
        <taxon>Pseudomonadati</taxon>
        <taxon>Bacteroidota</taxon>
        <taxon>Flavobacteriia</taxon>
        <taxon>Flavobacteriales</taxon>
        <taxon>Flavobacteriaceae</taxon>
        <taxon>Flagellimonas</taxon>
    </lineage>
</organism>
<dbReference type="PROSITE" id="PS51257">
    <property type="entry name" value="PROKAR_LIPOPROTEIN"/>
    <property type="match status" value="1"/>
</dbReference>
<feature type="signal peptide" evidence="1">
    <location>
        <begin position="1"/>
        <end position="23"/>
    </location>
</feature>
<evidence type="ECO:0000313" key="2">
    <source>
        <dbReference type="EMBL" id="MFC4221552.1"/>
    </source>
</evidence>
<gene>
    <name evidence="2" type="ORF">ACFOWS_15480</name>
</gene>
<keyword evidence="1" id="KW-0732">Signal</keyword>
<name>A0ABV8PNL4_9FLAO</name>
<reference evidence="3" key="1">
    <citation type="journal article" date="2019" name="Int. J. Syst. Evol. Microbiol.">
        <title>The Global Catalogue of Microorganisms (GCM) 10K type strain sequencing project: providing services to taxonomists for standard genome sequencing and annotation.</title>
        <authorList>
            <consortium name="The Broad Institute Genomics Platform"/>
            <consortium name="The Broad Institute Genome Sequencing Center for Infectious Disease"/>
            <person name="Wu L."/>
            <person name="Ma J."/>
        </authorList>
    </citation>
    <scope>NUCLEOTIDE SEQUENCE [LARGE SCALE GENOMIC DNA]</scope>
    <source>
        <strain evidence="3">CGMCC 1.15774</strain>
    </source>
</reference>
<dbReference type="RefSeq" id="WP_379766433.1">
    <property type="nucleotide sequence ID" value="NZ_JBHSCL010000009.1"/>
</dbReference>
<evidence type="ECO:0000313" key="3">
    <source>
        <dbReference type="Proteomes" id="UP001595841"/>
    </source>
</evidence>
<proteinExistence type="predicted"/>
<keyword evidence="3" id="KW-1185">Reference proteome</keyword>
<dbReference type="Proteomes" id="UP001595841">
    <property type="component" value="Unassembled WGS sequence"/>
</dbReference>
<comment type="caution">
    <text evidence="2">The sequence shown here is derived from an EMBL/GenBank/DDBJ whole genome shotgun (WGS) entry which is preliminary data.</text>
</comment>
<sequence length="178" mass="19051">MKSIKAFSIPIFVLALFFASCSAEDGEQGVQGEPGIDGNANVQRFDIAIPNSFTGPQFSFDIPIDPQELPNYAIFAYLVRIVNGTTGVFPIPGDIVGDDYANFLYVENTGEAFISILNRSDDSPENALAPGTYSSVRIVAIEYNSGSKNGNGSLMAELKAAGVDTNDYHAMAAYFGLE</sequence>
<dbReference type="EMBL" id="JBHSCL010000009">
    <property type="protein sequence ID" value="MFC4221552.1"/>
    <property type="molecule type" value="Genomic_DNA"/>
</dbReference>
<feature type="chain" id="PRO_5045888329" evidence="1">
    <location>
        <begin position="24"/>
        <end position="178"/>
    </location>
</feature>